<organism evidence="1 2">
    <name type="scientific">Solea senegalensis</name>
    <name type="common">Senegalese sole</name>
    <dbReference type="NCBI Taxonomy" id="28829"/>
    <lineage>
        <taxon>Eukaryota</taxon>
        <taxon>Metazoa</taxon>
        <taxon>Chordata</taxon>
        <taxon>Craniata</taxon>
        <taxon>Vertebrata</taxon>
        <taxon>Euteleostomi</taxon>
        <taxon>Actinopterygii</taxon>
        <taxon>Neopterygii</taxon>
        <taxon>Teleostei</taxon>
        <taxon>Neoteleostei</taxon>
        <taxon>Acanthomorphata</taxon>
        <taxon>Carangaria</taxon>
        <taxon>Pleuronectiformes</taxon>
        <taxon>Pleuronectoidei</taxon>
        <taxon>Soleidae</taxon>
        <taxon>Solea</taxon>
    </lineage>
</organism>
<proteinExistence type="predicted"/>
<keyword evidence="2" id="KW-1185">Reference proteome</keyword>
<accession>A0AAV6QKP5</accession>
<evidence type="ECO:0000313" key="2">
    <source>
        <dbReference type="Proteomes" id="UP000693946"/>
    </source>
</evidence>
<dbReference type="Proteomes" id="UP000693946">
    <property type="component" value="Linkage Group LG4"/>
</dbReference>
<name>A0AAV6QKP5_SOLSE</name>
<dbReference type="EMBL" id="JAGKHQ010000016">
    <property type="protein sequence ID" value="KAG7493535.1"/>
    <property type="molecule type" value="Genomic_DNA"/>
</dbReference>
<protein>
    <submittedName>
        <fullName evidence="1">Uncharacterized protein</fullName>
    </submittedName>
</protein>
<sequence length="89" mass="10367">MMSMLFKNVTRLVTQRHRCSPHSQTEGGSKYRSCAIDARRRSSQRERLSDMAERVLAVDLHQDVWIHHVTAPRLHFDCSVHLCLHCGLR</sequence>
<dbReference type="AlphaFoldDB" id="A0AAV6QKP5"/>
<gene>
    <name evidence="1" type="ORF">JOB18_011134</name>
</gene>
<comment type="caution">
    <text evidence="1">The sequence shown here is derived from an EMBL/GenBank/DDBJ whole genome shotgun (WGS) entry which is preliminary data.</text>
</comment>
<evidence type="ECO:0000313" key="1">
    <source>
        <dbReference type="EMBL" id="KAG7493535.1"/>
    </source>
</evidence>
<reference evidence="1 2" key="1">
    <citation type="journal article" date="2021" name="Sci. Rep.">
        <title>Chromosome anchoring in Senegalese sole (Solea senegalensis) reveals sex-associated markers and genome rearrangements in flatfish.</title>
        <authorList>
            <person name="Guerrero-Cozar I."/>
            <person name="Gomez-Garrido J."/>
            <person name="Berbel C."/>
            <person name="Martinez-Blanch J.F."/>
            <person name="Alioto T."/>
            <person name="Claros M.G."/>
            <person name="Gagnaire P.A."/>
            <person name="Manchado M."/>
        </authorList>
    </citation>
    <scope>NUCLEOTIDE SEQUENCE [LARGE SCALE GENOMIC DNA]</scope>
    <source>
        <strain evidence="1">Sse05_10M</strain>
    </source>
</reference>